<organism evidence="1 2">
    <name type="scientific">Rattus norvegicus</name>
    <name type="common">Rat</name>
    <dbReference type="NCBI Taxonomy" id="10116"/>
    <lineage>
        <taxon>Eukaryota</taxon>
        <taxon>Metazoa</taxon>
        <taxon>Chordata</taxon>
        <taxon>Craniata</taxon>
        <taxon>Vertebrata</taxon>
        <taxon>Euteleostomi</taxon>
        <taxon>Mammalia</taxon>
        <taxon>Eutheria</taxon>
        <taxon>Euarchontoglires</taxon>
        <taxon>Glires</taxon>
        <taxon>Rodentia</taxon>
        <taxon>Myomorpha</taxon>
        <taxon>Muroidea</taxon>
        <taxon>Muridae</taxon>
        <taxon>Murinae</taxon>
        <taxon>Rattus</taxon>
    </lineage>
</organism>
<protein>
    <submittedName>
        <fullName evidence="1">RCG57025, isoform CRA_b</fullName>
    </submittedName>
</protein>
<evidence type="ECO:0000313" key="2">
    <source>
        <dbReference type="Proteomes" id="UP000234681"/>
    </source>
</evidence>
<proteinExistence type="predicted"/>
<reference evidence="2" key="1">
    <citation type="submission" date="2005-09" db="EMBL/GenBank/DDBJ databases">
        <authorList>
            <person name="Mural R.J."/>
            <person name="Li P.W."/>
            <person name="Adams M.D."/>
            <person name="Amanatides P.G."/>
            <person name="Baden-Tillson H."/>
            <person name="Barnstead M."/>
            <person name="Chin S.H."/>
            <person name="Dew I."/>
            <person name="Evans C.A."/>
            <person name="Ferriera S."/>
            <person name="Flanigan M."/>
            <person name="Fosler C."/>
            <person name="Glodek A."/>
            <person name="Gu Z."/>
            <person name="Holt R.A."/>
            <person name="Jennings D."/>
            <person name="Kraft C.L."/>
            <person name="Lu F."/>
            <person name="Nguyen T."/>
            <person name="Nusskern D.R."/>
            <person name="Pfannkoch C.M."/>
            <person name="Sitter C."/>
            <person name="Sutton G.G."/>
            <person name="Venter J.C."/>
            <person name="Wang Z."/>
            <person name="Woodage T."/>
            <person name="Zheng X.H."/>
            <person name="Zhong F."/>
        </authorList>
    </citation>
    <scope>NUCLEOTIDE SEQUENCE [LARGE SCALE GENOMIC DNA]</scope>
    <source>
        <strain>BN</strain>
        <strain evidence="2">Sprague-Dawley</strain>
    </source>
</reference>
<dbReference type="Proteomes" id="UP000234681">
    <property type="component" value="Chromosome 14"/>
</dbReference>
<sequence length="93" mass="10552">MTYGHRLSARRCMRNQEVANILEPHPSLPRSSCLQLPLTKARFLPTPPAQPSLQKPARQSKNSFFFFLLAVVLYSETPKKRAVIIHTHIEEGG</sequence>
<name>A6JCX5_RAT</name>
<accession>A6JCX5</accession>
<gene>
    <name evidence="1" type="ORF">rCG_57025</name>
</gene>
<dbReference type="EMBL" id="CH473981">
    <property type="protein sequence ID" value="EDL89897.1"/>
    <property type="molecule type" value="Genomic_DNA"/>
</dbReference>
<dbReference type="AlphaFoldDB" id="A6JCX5"/>
<evidence type="ECO:0000313" key="1">
    <source>
        <dbReference type="EMBL" id="EDL89897.1"/>
    </source>
</evidence>